<dbReference type="EMBL" id="JAMZEK010000004">
    <property type="protein sequence ID" value="MCP1375765.1"/>
    <property type="molecule type" value="Genomic_DNA"/>
</dbReference>
<dbReference type="RefSeq" id="WP_253568522.1">
    <property type="nucleotide sequence ID" value="NZ_JAMZEK010000004.1"/>
</dbReference>
<dbReference type="InterPro" id="IPR008613">
    <property type="entry name" value="Excalibur_Ca-bd_domain"/>
</dbReference>
<dbReference type="Pfam" id="PF00313">
    <property type="entry name" value="CSD"/>
    <property type="match status" value="1"/>
</dbReference>
<dbReference type="Pfam" id="PF05901">
    <property type="entry name" value="Excalibur"/>
    <property type="match status" value="1"/>
</dbReference>
<gene>
    <name evidence="4" type="ORF">NC595_17085</name>
</gene>
<keyword evidence="2" id="KW-1133">Transmembrane helix</keyword>
<reference evidence="4 5" key="1">
    <citation type="submission" date="2022-06" db="EMBL/GenBank/DDBJ databases">
        <title>Dyella sp. Sa strain:Sa Genome sequencing.</title>
        <authorList>
            <person name="Park S."/>
        </authorList>
    </citation>
    <scope>NUCLEOTIDE SEQUENCE [LARGE SCALE GENOMIC DNA]</scope>
    <source>
        <strain evidence="4 5">Sa</strain>
    </source>
</reference>
<dbReference type="PANTHER" id="PTHR46565:SF20">
    <property type="entry name" value="COLD SHOCK DOMAIN-CONTAINING PROTEIN 4"/>
    <property type="match status" value="1"/>
</dbReference>
<keyword evidence="5" id="KW-1185">Reference proteome</keyword>
<dbReference type="SMART" id="SM00894">
    <property type="entry name" value="Excalibur"/>
    <property type="match status" value="1"/>
</dbReference>
<keyword evidence="2" id="KW-0812">Transmembrane</keyword>
<accession>A0ABT1FEG2</accession>
<evidence type="ECO:0000313" key="5">
    <source>
        <dbReference type="Proteomes" id="UP001204615"/>
    </source>
</evidence>
<dbReference type="Gene3D" id="2.40.50.140">
    <property type="entry name" value="Nucleic acid-binding proteins"/>
    <property type="match status" value="1"/>
</dbReference>
<evidence type="ECO:0000256" key="1">
    <source>
        <dbReference type="RuleBase" id="RU000408"/>
    </source>
</evidence>
<name>A0ABT1FEG2_9GAMM</name>
<feature type="domain" description="CSD" evidence="3">
    <location>
        <begin position="6"/>
        <end position="71"/>
    </location>
</feature>
<sequence length="185" mass="19768">MNRVTRTHGTLAAWNDDRGFGFIELPGSGERVFVHISAFPRGGARPAVGELVSFEIDAREAGKKRAVRVMRCGSGSPPRRMRQPAAAHRSSVLGSLVTLLLLIAVGWYGYQQFSGNHEPVATPRVNAAGAVAPATASPFSCDGRTRCSQMTSCAEAKFFLKQCPGTQMDGDGDGVPCESQWCPAE</sequence>
<evidence type="ECO:0000259" key="3">
    <source>
        <dbReference type="PROSITE" id="PS51857"/>
    </source>
</evidence>
<organism evidence="4 5">
    <name type="scientific">Dyella lutea</name>
    <dbReference type="NCBI Taxonomy" id="2950441"/>
    <lineage>
        <taxon>Bacteria</taxon>
        <taxon>Pseudomonadati</taxon>
        <taxon>Pseudomonadota</taxon>
        <taxon>Gammaproteobacteria</taxon>
        <taxon>Lysobacterales</taxon>
        <taxon>Rhodanobacteraceae</taxon>
        <taxon>Dyella</taxon>
    </lineage>
</organism>
<dbReference type="InterPro" id="IPR011129">
    <property type="entry name" value="CSD"/>
</dbReference>
<dbReference type="PANTHER" id="PTHR46565">
    <property type="entry name" value="COLD SHOCK DOMAIN PROTEIN 2"/>
    <property type="match status" value="1"/>
</dbReference>
<dbReference type="InterPro" id="IPR002059">
    <property type="entry name" value="CSP_DNA-bd"/>
</dbReference>
<dbReference type="CDD" id="cd04458">
    <property type="entry name" value="CSP_CDS"/>
    <property type="match status" value="1"/>
</dbReference>
<dbReference type="PROSITE" id="PS51857">
    <property type="entry name" value="CSD_2"/>
    <property type="match status" value="1"/>
</dbReference>
<dbReference type="SMART" id="SM00357">
    <property type="entry name" value="CSP"/>
    <property type="match status" value="1"/>
</dbReference>
<dbReference type="InterPro" id="IPR012340">
    <property type="entry name" value="NA-bd_OB-fold"/>
</dbReference>
<dbReference type="InterPro" id="IPR019844">
    <property type="entry name" value="CSD_CS"/>
</dbReference>
<feature type="transmembrane region" description="Helical" evidence="2">
    <location>
        <begin position="90"/>
        <end position="110"/>
    </location>
</feature>
<protein>
    <submittedName>
        <fullName evidence="4">Cold shock domain-containing protein</fullName>
    </submittedName>
</protein>
<proteinExistence type="predicted"/>
<dbReference type="PROSITE" id="PS00352">
    <property type="entry name" value="CSD_1"/>
    <property type="match status" value="1"/>
</dbReference>
<evidence type="ECO:0000256" key="2">
    <source>
        <dbReference type="SAM" id="Phobius"/>
    </source>
</evidence>
<keyword evidence="2" id="KW-0472">Membrane</keyword>
<comment type="subcellular location">
    <subcellularLocation>
        <location evidence="1">Cytoplasm</location>
    </subcellularLocation>
</comment>
<dbReference type="SUPFAM" id="SSF50249">
    <property type="entry name" value="Nucleic acid-binding proteins"/>
    <property type="match status" value="1"/>
</dbReference>
<evidence type="ECO:0000313" key="4">
    <source>
        <dbReference type="EMBL" id="MCP1375765.1"/>
    </source>
</evidence>
<comment type="caution">
    <text evidence="4">The sequence shown here is derived from an EMBL/GenBank/DDBJ whole genome shotgun (WGS) entry which is preliminary data.</text>
</comment>
<dbReference type="Proteomes" id="UP001204615">
    <property type="component" value="Unassembled WGS sequence"/>
</dbReference>